<keyword evidence="1" id="KW-0472">Membrane</keyword>
<protein>
    <recommendedName>
        <fullName evidence="4">Glycosyltransferase family 92 protein</fullName>
    </recommendedName>
</protein>
<name>A0AAF5CUM2_STRER</name>
<reference evidence="3" key="1">
    <citation type="submission" date="2024-02" db="UniProtKB">
        <authorList>
            <consortium name="WormBaseParasite"/>
        </authorList>
    </citation>
    <scope>IDENTIFICATION</scope>
</reference>
<proteinExistence type="predicted"/>
<dbReference type="Proteomes" id="UP000035681">
    <property type="component" value="Unplaced"/>
</dbReference>
<keyword evidence="1" id="KW-1133">Transmembrane helix</keyword>
<dbReference type="WBParaSite" id="TCONS_00001265.p1">
    <property type="protein sequence ID" value="TCONS_00001265.p1"/>
    <property type="gene ID" value="XLOC_001172"/>
</dbReference>
<organism evidence="2 3">
    <name type="scientific">Strongyloides stercoralis</name>
    <name type="common">Threadworm</name>
    <dbReference type="NCBI Taxonomy" id="6248"/>
    <lineage>
        <taxon>Eukaryota</taxon>
        <taxon>Metazoa</taxon>
        <taxon>Ecdysozoa</taxon>
        <taxon>Nematoda</taxon>
        <taxon>Chromadorea</taxon>
        <taxon>Rhabditida</taxon>
        <taxon>Tylenchina</taxon>
        <taxon>Panagrolaimomorpha</taxon>
        <taxon>Strongyloidoidea</taxon>
        <taxon>Strongyloididae</taxon>
        <taxon>Strongyloides</taxon>
    </lineage>
</organism>
<keyword evidence="1" id="KW-0812">Transmembrane</keyword>
<keyword evidence="2" id="KW-1185">Reference proteome</keyword>
<feature type="transmembrane region" description="Helical" evidence="1">
    <location>
        <begin position="20"/>
        <end position="37"/>
    </location>
</feature>
<evidence type="ECO:0000313" key="3">
    <source>
        <dbReference type="WBParaSite" id="TCONS_00001265.p1"/>
    </source>
</evidence>
<evidence type="ECO:0008006" key="4">
    <source>
        <dbReference type="Google" id="ProtNLM"/>
    </source>
</evidence>
<dbReference type="AlphaFoldDB" id="A0AAF5CUM2"/>
<sequence length="495" mass="58163">MASKILRKLKIKTNIRNKIAIIFIFSCCITSVFYLLSKIHATTNSYSRRLLKQNENNNQLYLVSKFLYIYNESPQMKERKKSNTLNLLFLSKQKEQTKTFSCISKKKNGEILISKLNFTLLDLLTKETYLQKGSCQILSNYTSFSIDINKEKIEIGNVTEIIHVSSKLQQSKSVCILPLFLFSNTEYLKNVIDYFKENSYNNIDIYGISLKNDTNNILEYKYNFVKNHPWFIFNRKETFNVIRNFHTISFTKNNLIESMKSAIFDCYYRYKDISNEIIFLNLNNYFPMGTNYSDISEMFVSPLILQSKNKNKTDNNNQQIIKNINFNLIQNNNTEIKDNHLKIIETGECFCTNECNDICNKYNQENIINLNVKSNGKNKEKIKNNVLSINDFNLIETEYFEVMLTNKCSFLFQDQSSVENNFEEINKVAQTFNNVLRYFKSTQQIYEEKRCFLPLLLDNMSCIISNLSFNKLPNTTNVYLPFNNSFITNNDGCHF</sequence>
<evidence type="ECO:0000313" key="2">
    <source>
        <dbReference type="Proteomes" id="UP000035681"/>
    </source>
</evidence>
<evidence type="ECO:0000256" key="1">
    <source>
        <dbReference type="SAM" id="Phobius"/>
    </source>
</evidence>
<accession>A0AAF5CUM2</accession>